<dbReference type="KEGG" id="mala:NCTC10135_00153"/>
<dbReference type="AlphaFoldDB" id="A0A318UCY3"/>
<organism evidence="1 3">
    <name type="scientific">Metamycoplasma alkalescens</name>
    <dbReference type="NCBI Taxonomy" id="45363"/>
    <lineage>
        <taxon>Bacteria</taxon>
        <taxon>Bacillati</taxon>
        <taxon>Mycoplasmatota</taxon>
        <taxon>Mycoplasmoidales</taxon>
        <taxon>Metamycoplasmataceae</taxon>
        <taxon>Metamycoplasma</taxon>
    </lineage>
</organism>
<evidence type="ECO:0000313" key="4">
    <source>
        <dbReference type="Proteomes" id="UP000259864"/>
    </source>
</evidence>
<reference evidence="1 3" key="1">
    <citation type="submission" date="2018-06" db="EMBL/GenBank/DDBJ databases">
        <title>Genomic Encyclopedia of Archaeal and Bacterial Type Strains, Phase II (KMG-II): from individual species to whole genera.</title>
        <authorList>
            <person name="Goeker M."/>
        </authorList>
    </citation>
    <scope>NUCLEOTIDE SEQUENCE [LARGE SCALE GENOMIC DNA]</scope>
    <source>
        <strain evidence="1 3">ATCC 29103</strain>
    </source>
</reference>
<dbReference type="RefSeq" id="WP_110858138.1">
    <property type="nucleotide sequence ID" value="NZ_LS991949.1"/>
</dbReference>
<proteinExistence type="predicted"/>
<dbReference type="EMBL" id="LS991949">
    <property type="protein sequence ID" value="SYV89661.1"/>
    <property type="molecule type" value="Genomic_DNA"/>
</dbReference>
<reference evidence="4" key="2">
    <citation type="submission" date="2018-06" db="EMBL/GenBank/DDBJ databases">
        <authorList>
            <consortium name="Pathogen Informatics"/>
        </authorList>
    </citation>
    <scope>NUCLEOTIDE SEQUENCE [LARGE SCALE GENOMIC DNA]</scope>
    <source>
        <strain evidence="4">NCTC10135</strain>
    </source>
</reference>
<protein>
    <submittedName>
        <fullName evidence="1">Phosphoacetylglucosamine mutase</fullName>
    </submittedName>
</protein>
<accession>A0A318UCY3</accession>
<gene>
    <name evidence="1" type="ORF">BCF88_1026</name>
    <name evidence="2" type="ORF">NCTC10135_00153</name>
</gene>
<evidence type="ECO:0000313" key="1">
    <source>
        <dbReference type="EMBL" id="PYF43639.1"/>
    </source>
</evidence>
<dbReference type="Proteomes" id="UP000247715">
    <property type="component" value="Unassembled WGS sequence"/>
</dbReference>
<evidence type="ECO:0000313" key="2">
    <source>
        <dbReference type="EMBL" id="SYV89661.1"/>
    </source>
</evidence>
<evidence type="ECO:0000313" key="3">
    <source>
        <dbReference type="Proteomes" id="UP000247715"/>
    </source>
</evidence>
<sequence length="96" mass="10951">MIGITLAATLIKKNNNKNLENIVLNDETNKNNDVNEIMMNEENQIVAKNLDEYIKNKNLGLIITANNNPTKEEIISAIKKFNENLNNDFFDDLEIS</sequence>
<reference evidence="2" key="3">
    <citation type="submission" date="2018-06" db="EMBL/GenBank/DDBJ databases">
        <authorList>
            <consortium name="Pathogen Informatics"/>
            <person name="Doyle S."/>
        </authorList>
    </citation>
    <scope>NUCLEOTIDE SEQUENCE</scope>
    <source>
        <strain evidence="2">NCTC10135</strain>
    </source>
</reference>
<name>A0A318UCY3_9BACT</name>
<dbReference type="EMBL" id="QKLP01000002">
    <property type="protein sequence ID" value="PYF43639.1"/>
    <property type="molecule type" value="Genomic_DNA"/>
</dbReference>
<dbReference type="Proteomes" id="UP000259864">
    <property type="component" value="Chromosome 1"/>
</dbReference>